<gene>
    <name evidence="5" type="ORF">KCG48_13595</name>
</gene>
<dbReference type="Gene3D" id="3.40.50.1360">
    <property type="match status" value="1"/>
</dbReference>
<evidence type="ECO:0000256" key="1">
    <source>
        <dbReference type="ARBA" id="ARBA00023015"/>
    </source>
</evidence>
<dbReference type="SUPFAM" id="SSF46785">
    <property type="entry name" value="Winged helix' DNA-binding domain"/>
    <property type="match status" value="1"/>
</dbReference>
<dbReference type="EMBL" id="JAGSCS010000028">
    <property type="protein sequence ID" value="MBR0577345.1"/>
    <property type="molecule type" value="Genomic_DNA"/>
</dbReference>
<evidence type="ECO:0000313" key="6">
    <source>
        <dbReference type="Proteomes" id="UP000675379"/>
    </source>
</evidence>
<keyword evidence="6" id="KW-1185">Reference proteome</keyword>
<proteinExistence type="predicted"/>
<comment type="caution">
    <text evidence="5">The sequence shown here is derived from an EMBL/GenBank/DDBJ whole genome shotgun (WGS) entry which is preliminary data.</text>
</comment>
<dbReference type="AlphaFoldDB" id="A0A941HRU5"/>
<dbReference type="PROSITE" id="PS00894">
    <property type="entry name" value="HTH_DEOR_1"/>
    <property type="match status" value="1"/>
</dbReference>
<dbReference type="InterPro" id="IPR050313">
    <property type="entry name" value="Carb_Metab_HTH_regulators"/>
</dbReference>
<accession>A0A941HRU5</accession>
<dbReference type="Pfam" id="PF08220">
    <property type="entry name" value="HTH_DeoR"/>
    <property type="match status" value="1"/>
</dbReference>
<dbReference type="InterPro" id="IPR018356">
    <property type="entry name" value="Tscrpt_reg_HTH_DeoR_CS"/>
</dbReference>
<dbReference type="GO" id="GO:0003700">
    <property type="term" value="F:DNA-binding transcription factor activity"/>
    <property type="evidence" value="ECO:0007669"/>
    <property type="project" value="InterPro"/>
</dbReference>
<dbReference type="PANTHER" id="PTHR30363">
    <property type="entry name" value="HTH-TYPE TRANSCRIPTIONAL REGULATOR SRLR-RELATED"/>
    <property type="match status" value="1"/>
</dbReference>
<name>A0A941HRU5_9CLOT</name>
<organism evidence="5 6">
    <name type="scientific">Proteiniclasticum sediminis</name>
    <dbReference type="NCBI Taxonomy" id="2804028"/>
    <lineage>
        <taxon>Bacteria</taxon>
        <taxon>Bacillati</taxon>
        <taxon>Bacillota</taxon>
        <taxon>Clostridia</taxon>
        <taxon>Eubacteriales</taxon>
        <taxon>Clostridiaceae</taxon>
        <taxon>Proteiniclasticum</taxon>
    </lineage>
</organism>
<keyword evidence="2" id="KW-0238">DNA-binding</keyword>
<dbReference type="Pfam" id="PF00455">
    <property type="entry name" value="DeoRC"/>
    <property type="match status" value="1"/>
</dbReference>
<keyword evidence="1" id="KW-0805">Transcription regulation</keyword>
<evidence type="ECO:0000259" key="4">
    <source>
        <dbReference type="PROSITE" id="PS51000"/>
    </source>
</evidence>
<dbReference type="InterPro" id="IPR001034">
    <property type="entry name" value="DeoR_HTH"/>
</dbReference>
<feature type="domain" description="HTH deoR-type" evidence="4">
    <location>
        <begin position="2"/>
        <end position="57"/>
    </location>
</feature>
<sequence>MKSKRVEEIKAYIRQKKQVSLDELCQVFEVSKNTIRRDVREILEEGEMKKIYGGIAYEEKKGLIPFMERNQKASEEKKRIAHKAATFIEEGDIIFVDSGTTTSHLLDELPDMRLTIITNNLELINRAVLFEKVQVIVLSGVLNKETLSFTGKSGADELERFNIHKAFMACTGFSLSSGVSNSSIEEYEIKSVAVRKSRQVFLLANGAKADVTSLQTYMPLSRVDVLITDTTLDPHYADYLESEEKTVIRV</sequence>
<dbReference type="InterPro" id="IPR036390">
    <property type="entry name" value="WH_DNA-bd_sf"/>
</dbReference>
<dbReference type="RefSeq" id="WP_211802744.1">
    <property type="nucleotide sequence ID" value="NZ_JAGSCS010000028.1"/>
</dbReference>
<dbReference type="PRINTS" id="PR00037">
    <property type="entry name" value="HTHLACR"/>
</dbReference>
<dbReference type="InterPro" id="IPR014036">
    <property type="entry name" value="DeoR-like_C"/>
</dbReference>
<keyword evidence="3" id="KW-0804">Transcription</keyword>
<dbReference type="GO" id="GO:0003677">
    <property type="term" value="F:DNA binding"/>
    <property type="evidence" value="ECO:0007669"/>
    <property type="project" value="UniProtKB-KW"/>
</dbReference>
<evidence type="ECO:0000256" key="2">
    <source>
        <dbReference type="ARBA" id="ARBA00023125"/>
    </source>
</evidence>
<dbReference type="InterPro" id="IPR037171">
    <property type="entry name" value="NagB/RpiA_transferase-like"/>
</dbReference>
<dbReference type="SUPFAM" id="SSF100950">
    <property type="entry name" value="NagB/RpiA/CoA transferase-like"/>
    <property type="match status" value="1"/>
</dbReference>
<evidence type="ECO:0000313" key="5">
    <source>
        <dbReference type="EMBL" id="MBR0577345.1"/>
    </source>
</evidence>
<dbReference type="InterPro" id="IPR036388">
    <property type="entry name" value="WH-like_DNA-bd_sf"/>
</dbReference>
<dbReference type="PANTHER" id="PTHR30363:SF60">
    <property type="entry name" value="HTH-TYPE TRANSCRIPTIONAL REGULATOR IOLR"/>
    <property type="match status" value="1"/>
</dbReference>
<dbReference type="Gene3D" id="1.10.10.10">
    <property type="entry name" value="Winged helix-like DNA-binding domain superfamily/Winged helix DNA-binding domain"/>
    <property type="match status" value="1"/>
</dbReference>
<reference evidence="5" key="1">
    <citation type="submission" date="2021-04" db="EMBL/GenBank/DDBJ databases">
        <title>Proteiniclasticum sedimins sp. nov., an obligate anaerobic bacterium isolated from anaerobic sludge.</title>
        <authorList>
            <person name="Liu J."/>
        </authorList>
    </citation>
    <scope>NUCLEOTIDE SEQUENCE</scope>
    <source>
        <strain evidence="5">BAD-10</strain>
    </source>
</reference>
<protein>
    <submittedName>
        <fullName evidence="5">DeoR/GlpR transcriptional regulator</fullName>
    </submittedName>
</protein>
<dbReference type="SMART" id="SM00420">
    <property type="entry name" value="HTH_DEOR"/>
    <property type="match status" value="1"/>
</dbReference>
<evidence type="ECO:0000256" key="3">
    <source>
        <dbReference type="ARBA" id="ARBA00023163"/>
    </source>
</evidence>
<dbReference type="SMART" id="SM01134">
    <property type="entry name" value="DeoRC"/>
    <property type="match status" value="1"/>
</dbReference>
<dbReference type="Proteomes" id="UP000675379">
    <property type="component" value="Unassembled WGS sequence"/>
</dbReference>
<dbReference type="PROSITE" id="PS51000">
    <property type="entry name" value="HTH_DEOR_2"/>
    <property type="match status" value="1"/>
</dbReference>